<proteinExistence type="predicted"/>
<keyword evidence="3" id="KW-1185">Reference proteome</keyword>
<protein>
    <submittedName>
        <fullName evidence="2">Uncharacterized protein</fullName>
    </submittedName>
</protein>
<dbReference type="EMBL" id="FQVN01000004">
    <property type="protein sequence ID" value="SHF68612.1"/>
    <property type="molecule type" value="Genomic_DNA"/>
</dbReference>
<keyword evidence="1" id="KW-0732">Signal</keyword>
<dbReference type="AlphaFoldDB" id="A0A1M5DPB2"/>
<dbReference type="SUPFAM" id="SSF50965">
    <property type="entry name" value="Galactose oxidase, central domain"/>
    <property type="match status" value="1"/>
</dbReference>
<dbReference type="OrthoDB" id="3454650at2"/>
<dbReference type="STRING" id="2017.SAMN05444320_104539"/>
<organism evidence="2 3">
    <name type="scientific">Streptoalloteichus hindustanus</name>
    <dbReference type="NCBI Taxonomy" id="2017"/>
    <lineage>
        <taxon>Bacteria</taxon>
        <taxon>Bacillati</taxon>
        <taxon>Actinomycetota</taxon>
        <taxon>Actinomycetes</taxon>
        <taxon>Pseudonocardiales</taxon>
        <taxon>Pseudonocardiaceae</taxon>
        <taxon>Streptoalloteichus</taxon>
    </lineage>
</organism>
<gene>
    <name evidence="2" type="ORF">SAMN05444320_104539</name>
</gene>
<feature type="signal peptide" evidence="1">
    <location>
        <begin position="1"/>
        <end position="30"/>
    </location>
</feature>
<feature type="chain" id="PRO_5009909611" evidence="1">
    <location>
        <begin position="31"/>
        <end position="387"/>
    </location>
</feature>
<dbReference type="InterPro" id="IPR011043">
    <property type="entry name" value="Gal_Oxase/kelch_b-propeller"/>
</dbReference>
<dbReference type="Proteomes" id="UP000184501">
    <property type="component" value="Unassembled WGS sequence"/>
</dbReference>
<accession>A0A1M5DPB2</accession>
<dbReference type="SUPFAM" id="SSF63829">
    <property type="entry name" value="Calcium-dependent phosphotriesterase"/>
    <property type="match status" value="1"/>
</dbReference>
<evidence type="ECO:0000256" key="1">
    <source>
        <dbReference type="SAM" id="SignalP"/>
    </source>
</evidence>
<evidence type="ECO:0000313" key="2">
    <source>
        <dbReference type="EMBL" id="SHF68612.1"/>
    </source>
</evidence>
<name>A0A1M5DPB2_STRHI</name>
<evidence type="ECO:0000313" key="3">
    <source>
        <dbReference type="Proteomes" id="UP000184501"/>
    </source>
</evidence>
<dbReference type="RefSeq" id="WP_143174178.1">
    <property type="nucleotide sequence ID" value="NZ_FQVN01000004.1"/>
</dbReference>
<sequence>MTKNLRRPRWLTAVVGATLALAVTGAPAVAGEPDGQTPPVECQAGWCPETLPADPLPLGISELAAVHGGETWAVGHARGSAPLALRWDGRSWQATTPPKAEQVDLNGVAGWSKNDVWAVGTRGDLSTGTHTHVQHWDGREWTVVPSPSPSPGPAVSRDQLHAVAVAGPHDVWAVGEIDNLGPGNRPLLLHWDGRAWSVVPTPLSDLPGAFRTVTVRSPHDVWVGALVGDDLRTRVPVTLRWDGRSWQRIDVPDPDPASTIGMGADLNGQPLLVVSKTVGKYRDHSRVWHWTGTAWSRLSVPVVDGENLALASMTADRTGRVWLAGRTGGGAGMVVTWDGTRWTSTLLGFGGRGSVNGLAASPSGKEVWAGGSFRAGGRGRGVIFAQR</sequence>
<reference evidence="2 3" key="1">
    <citation type="submission" date="2016-11" db="EMBL/GenBank/DDBJ databases">
        <authorList>
            <person name="Jaros S."/>
            <person name="Januszkiewicz K."/>
            <person name="Wedrychowicz H."/>
        </authorList>
    </citation>
    <scope>NUCLEOTIDE SEQUENCE [LARGE SCALE GENOMIC DNA]</scope>
    <source>
        <strain evidence="2 3">DSM 44523</strain>
    </source>
</reference>